<evidence type="ECO:0000259" key="2">
    <source>
        <dbReference type="Pfam" id="PF09832"/>
    </source>
</evidence>
<feature type="domain" description="DUF2059" evidence="2">
    <location>
        <begin position="98"/>
        <end position="157"/>
    </location>
</feature>
<evidence type="ECO:0000256" key="1">
    <source>
        <dbReference type="SAM" id="SignalP"/>
    </source>
</evidence>
<evidence type="ECO:0000313" key="4">
    <source>
        <dbReference type="Proteomes" id="UP000254293"/>
    </source>
</evidence>
<dbReference type="OrthoDB" id="490569at2"/>
<gene>
    <name evidence="3" type="ORF">NCTC13336_00141</name>
</gene>
<name>A0A377QXM4_9NEIS</name>
<organism evidence="3 4">
    <name type="scientific">Kingella potus</name>
    <dbReference type="NCBI Taxonomy" id="265175"/>
    <lineage>
        <taxon>Bacteria</taxon>
        <taxon>Pseudomonadati</taxon>
        <taxon>Pseudomonadota</taxon>
        <taxon>Betaproteobacteria</taxon>
        <taxon>Neisseriales</taxon>
        <taxon>Neisseriaceae</taxon>
        <taxon>Kingella</taxon>
    </lineage>
</organism>
<dbReference type="EMBL" id="UGJJ01000001">
    <property type="protein sequence ID" value="STQ99953.1"/>
    <property type="molecule type" value="Genomic_DNA"/>
</dbReference>
<keyword evidence="1" id="KW-0732">Signal</keyword>
<feature type="signal peptide" evidence="1">
    <location>
        <begin position="1"/>
        <end position="19"/>
    </location>
</feature>
<evidence type="ECO:0000313" key="3">
    <source>
        <dbReference type="EMBL" id="STQ99953.1"/>
    </source>
</evidence>
<dbReference type="InterPro" id="IPR018637">
    <property type="entry name" value="DUF2059"/>
</dbReference>
<sequence length="183" mass="19971">MKKTLFAALLSCTFAAASAAPPTDASLEKLMQVQHIDKMWKDMSATMPDIAKQVMAQDGGMQAILQRLPESQKQQFVVLTEKLLDDIAAEAASPAFRDRIKQLVIQEMKNTYTQEEVDAMTAFFSTPVGQSVIKKQSAFSAKILPAVSLETQEAIAPHTRAYIDAVARLARSGKKTGKAAKVK</sequence>
<accession>A0A377QXM4</accession>
<proteinExistence type="predicted"/>
<dbReference type="AlphaFoldDB" id="A0A377QXM4"/>
<keyword evidence="4" id="KW-1185">Reference proteome</keyword>
<dbReference type="Proteomes" id="UP000254293">
    <property type="component" value="Unassembled WGS sequence"/>
</dbReference>
<dbReference type="RefSeq" id="WP_115307298.1">
    <property type="nucleotide sequence ID" value="NZ_CP091516.1"/>
</dbReference>
<dbReference type="Pfam" id="PF09832">
    <property type="entry name" value="DUF2059"/>
    <property type="match status" value="1"/>
</dbReference>
<reference evidence="3 4" key="1">
    <citation type="submission" date="2018-06" db="EMBL/GenBank/DDBJ databases">
        <authorList>
            <consortium name="Pathogen Informatics"/>
            <person name="Doyle S."/>
        </authorList>
    </citation>
    <scope>NUCLEOTIDE SEQUENCE [LARGE SCALE GENOMIC DNA]</scope>
    <source>
        <strain evidence="3 4">NCTC13336</strain>
    </source>
</reference>
<protein>
    <submittedName>
        <fullName evidence="3">Uncharacterized protein conserved in bacteria</fullName>
    </submittedName>
</protein>
<feature type="chain" id="PRO_5016978764" evidence="1">
    <location>
        <begin position="20"/>
        <end position="183"/>
    </location>
</feature>